<dbReference type="AlphaFoldDB" id="A0A1G2HHK5"/>
<comment type="caution">
    <text evidence="2">The sequence shown here is derived from an EMBL/GenBank/DDBJ whole genome shotgun (WGS) entry which is preliminary data.</text>
</comment>
<evidence type="ECO:0000256" key="1">
    <source>
        <dbReference type="SAM" id="Phobius"/>
    </source>
</evidence>
<dbReference type="InterPro" id="IPR007401">
    <property type="entry name" value="DUF454"/>
</dbReference>
<dbReference type="EMBL" id="MHOJ01000031">
    <property type="protein sequence ID" value="OGZ61975.1"/>
    <property type="molecule type" value="Genomic_DNA"/>
</dbReference>
<feature type="transmembrane region" description="Helical" evidence="1">
    <location>
        <begin position="14"/>
        <end position="33"/>
    </location>
</feature>
<dbReference type="PANTHER" id="PTHR35813">
    <property type="entry name" value="INNER MEMBRANE PROTEIN YBAN"/>
    <property type="match status" value="1"/>
</dbReference>
<sequence>MHPSKIPRNKLTKTVYLTLGLLTFILGIIGLILPVLPGIPLLIASMPLIAKGSPRLHKWIEKHKIYQITQKIEQHAPLWLKVVGIILGVIISIYLYDKFLG</sequence>
<protein>
    <recommendedName>
        <fullName evidence="4">DUF454 domain-containing protein</fullName>
    </recommendedName>
</protein>
<dbReference type="Pfam" id="PF04304">
    <property type="entry name" value="DUF454"/>
    <property type="match status" value="1"/>
</dbReference>
<evidence type="ECO:0000313" key="3">
    <source>
        <dbReference type="Proteomes" id="UP000178509"/>
    </source>
</evidence>
<feature type="transmembrane region" description="Helical" evidence="1">
    <location>
        <begin position="78"/>
        <end position="96"/>
    </location>
</feature>
<name>A0A1G2HHK5_9BACT</name>
<dbReference type="Proteomes" id="UP000178509">
    <property type="component" value="Unassembled WGS sequence"/>
</dbReference>
<accession>A0A1G2HHK5</accession>
<proteinExistence type="predicted"/>
<evidence type="ECO:0000313" key="2">
    <source>
        <dbReference type="EMBL" id="OGZ61975.1"/>
    </source>
</evidence>
<reference evidence="2 3" key="1">
    <citation type="journal article" date="2016" name="Nat. Commun.">
        <title>Thousands of microbial genomes shed light on interconnected biogeochemical processes in an aquifer system.</title>
        <authorList>
            <person name="Anantharaman K."/>
            <person name="Brown C.T."/>
            <person name="Hug L.A."/>
            <person name="Sharon I."/>
            <person name="Castelle C.J."/>
            <person name="Probst A.J."/>
            <person name="Thomas B.C."/>
            <person name="Singh A."/>
            <person name="Wilkins M.J."/>
            <person name="Karaoz U."/>
            <person name="Brodie E.L."/>
            <person name="Williams K.H."/>
            <person name="Hubbard S.S."/>
            <person name="Banfield J.F."/>
        </authorList>
    </citation>
    <scope>NUCLEOTIDE SEQUENCE [LARGE SCALE GENOMIC DNA]</scope>
</reference>
<evidence type="ECO:0008006" key="4">
    <source>
        <dbReference type="Google" id="ProtNLM"/>
    </source>
</evidence>
<gene>
    <name evidence="2" type="ORF">A3H51_00045</name>
</gene>
<keyword evidence="1" id="KW-1133">Transmembrane helix</keyword>
<dbReference type="PANTHER" id="PTHR35813:SF1">
    <property type="entry name" value="INNER MEMBRANE PROTEIN YBAN"/>
    <property type="match status" value="1"/>
</dbReference>
<dbReference type="GO" id="GO:0005886">
    <property type="term" value="C:plasma membrane"/>
    <property type="evidence" value="ECO:0007669"/>
    <property type="project" value="TreeGrafter"/>
</dbReference>
<keyword evidence="1" id="KW-0812">Transmembrane</keyword>
<organism evidence="2 3">
    <name type="scientific">Candidatus Spechtbacteria bacterium RIFCSPLOWO2_02_FULL_38_8</name>
    <dbReference type="NCBI Taxonomy" id="1802164"/>
    <lineage>
        <taxon>Bacteria</taxon>
        <taxon>Candidatus Spechtiibacteriota</taxon>
    </lineage>
</organism>
<keyword evidence="1" id="KW-0472">Membrane</keyword>